<evidence type="ECO:0000313" key="1">
    <source>
        <dbReference type="EMBL" id="CAK9140179.1"/>
    </source>
</evidence>
<dbReference type="Gene3D" id="1.25.40.10">
    <property type="entry name" value="Tetratricopeptide repeat domain"/>
    <property type="match status" value="1"/>
</dbReference>
<proteinExistence type="predicted"/>
<organism evidence="1 2">
    <name type="scientific">Ilex paraguariensis</name>
    <name type="common">yerba mate</name>
    <dbReference type="NCBI Taxonomy" id="185542"/>
    <lineage>
        <taxon>Eukaryota</taxon>
        <taxon>Viridiplantae</taxon>
        <taxon>Streptophyta</taxon>
        <taxon>Embryophyta</taxon>
        <taxon>Tracheophyta</taxon>
        <taxon>Spermatophyta</taxon>
        <taxon>Magnoliopsida</taxon>
        <taxon>eudicotyledons</taxon>
        <taxon>Gunneridae</taxon>
        <taxon>Pentapetalae</taxon>
        <taxon>asterids</taxon>
        <taxon>campanulids</taxon>
        <taxon>Aquifoliales</taxon>
        <taxon>Aquifoliaceae</taxon>
        <taxon>Ilex</taxon>
    </lineage>
</organism>
<keyword evidence="2" id="KW-1185">Reference proteome</keyword>
<dbReference type="EMBL" id="CAUOFW020001022">
    <property type="protein sequence ID" value="CAK9140179.1"/>
    <property type="molecule type" value="Genomic_DNA"/>
</dbReference>
<accession>A0ABC8R5A1</accession>
<evidence type="ECO:0000313" key="2">
    <source>
        <dbReference type="Proteomes" id="UP001642360"/>
    </source>
</evidence>
<dbReference type="Proteomes" id="UP001642360">
    <property type="component" value="Unassembled WGS sequence"/>
</dbReference>
<reference evidence="1 2" key="1">
    <citation type="submission" date="2024-02" db="EMBL/GenBank/DDBJ databases">
        <authorList>
            <person name="Vignale AGUSTIN F."/>
            <person name="Sosa J E."/>
            <person name="Modenutti C."/>
        </authorList>
    </citation>
    <scope>NUCLEOTIDE SEQUENCE [LARGE SCALE GENOMIC DNA]</scope>
</reference>
<gene>
    <name evidence="1" type="ORF">ILEXP_LOCUS7618</name>
</gene>
<dbReference type="AlphaFoldDB" id="A0ABC8R5A1"/>
<dbReference type="InterPro" id="IPR011990">
    <property type="entry name" value="TPR-like_helical_dom_sf"/>
</dbReference>
<protein>
    <submittedName>
        <fullName evidence="1">Uncharacterized protein</fullName>
    </submittedName>
</protein>
<name>A0ABC8R5A1_9AQUA</name>
<comment type="caution">
    <text evidence="1">The sequence shown here is derived from an EMBL/GenBank/DDBJ whole genome shotgun (WGS) entry which is preliminary data.</text>
</comment>
<sequence>MNECLFSQWAKVTPIPKQWASSICQAINSISGLKKCVVTASMDPLPPPLFLHLLRPYSLNAIGLGNGPEPDPSTLINDFTRFCYQRDLLRAMTALHSMQNHKIWADSITYSELIKCCLACCAIEQGKLVHKHIFSDGYQPKTFLLNVLLNMSALIDNYLKWDD</sequence>